<sequence length="438" mass="45947">MFLKDERRSAMHHTLNKTRRGLVAGAVTVATVAALAGCSGGDAGADGKTEITFSYLWGGEEAKALEEIIADFNASQDEIVVKGVSSPDTQKQLTSMSSSKGSFDISDNFGNSVGAWASKGILAPLDDAIAAEKIDVDDFVPSAMEQMTYEGKTYALPIAIHSFQLLYNKTLLDEAGITPPTTMDELAAAAKALTKVEGGRITQLGLGSANDSTTLTTLGFAFGGSWDGADGPTPAEPGNLQALEWYQQNVVEPVGADKMAAFVSGQGEYLSAQDPFFSGRVAMIIDGEWRSASAAKVAPELDWGVTAIPAATPALAGSTQVTSSTLFIPANSQHKEEAATFLAYLVGEEPMEKFSLALGNLPARTSVAGSDAYSDLKDFSVWADAASSPNARSLASKPYSAEYATDLATAFDEVVRLTATPEKAIATVESRMANYSAK</sequence>
<dbReference type="EMBL" id="CP082781">
    <property type="protein sequence ID" value="UGS25430.1"/>
    <property type="molecule type" value="Genomic_DNA"/>
</dbReference>
<protein>
    <submittedName>
        <fullName evidence="4">ABC transporter substrate-binding protein</fullName>
    </submittedName>
</protein>
<dbReference type="Gene3D" id="3.40.190.10">
    <property type="entry name" value="Periplasmic binding protein-like II"/>
    <property type="match status" value="1"/>
</dbReference>
<dbReference type="Proteomes" id="UP001199642">
    <property type="component" value="Chromosome"/>
</dbReference>
<comment type="similarity">
    <text evidence="1">Belongs to the bacterial solute-binding protein 1 family.</text>
</comment>
<dbReference type="SUPFAM" id="SSF53850">
    <property type="entry name" value="Periplasmic binding protein-like II"/>
    <property type="match status" value="1"/>
</dbReference>
<proteinExistence type="inferred from homology"/>
<keyword evidence="5" id="KW-1185">Reference proteome</keyword>
<evidence type="ECO:0000256" key="1">
    <source>
        <dbReference type="ARBA" id="ARBA00008520"/>
    </source>
</evidence>
<organism evidence="4 5">
    <name type="scientific">Microbacterium resistens</name>
    <dbReference type="NCBI Taxonomy" id="156977"/>
    <lineage>
        <taxon>Bacteria</taxon>
        <taxon>Bacillati</taxon>
        <taxon>Actinomycetota</taxon>
        <taxon>Actinomycetes</taxon>
        <taxon>Micrococcales</taxon>
        <taxon>Microbacteriaceae</taxon>
        <taxon>Microbacterium</taxon>
    </lineage>
</organism>
<name>A0ABY3RR61_9MICO</name>
<evidence type="ECO:0000313" key="4">
    <source>
        <dbReference type="EMBL" id="UGS25430.1"/>
    </source>
</evidence>
<dbReference type="PROSITE" id="PS51318">
    <property type="entry name" value="TAT"/>
    <property type="match status" value="1"/>
</dbReference>
<dbReference type="Pfam" id="PF01547">
    <property type="entry name" value="SBP_bac_1"/>
    <property type="match status" value="1"/>
</dbReference>
<evidence type="ECO:0000313" key="5">
    <source>
        <dbReference type="Proteomes" id="UP001199642"/>
    </source>
</evidence>
<accession>A0ABY3RR61</accession>
<reference evidence="4 5" key="1">
    <citation type="submission" date="2023-01" db="EMBL/GenBank/DDBJ databases">
        <title>Characterization of estradiol degrading bacteria Microbacterium sp. MZT7 and reveal degrading genes through genome analysis.</title>
        <authorList>
            <person name="Hao P."/>
            <person name="Gao Y."/>
        </authorList>
    </citation>
    <scope>NUCLEOTIDE SEQUENCE [LARGE SCALE GENOMIC DNA]</scope>
    <source>
        <strain evidence="4 5">MZT7</strain>
    </source>
</reference>
<dbReference type="PANTHER" id="PTHR30061:SF50">
    <property type="entry name" value="MALTOSE_MALTODEXTRIN-BINDING PERIPLASMIC PROTEIN"/>
    <property type="match status" value="1"/>
</dbReference>
<dbReference type="InterPro" id="IPR006311">
    <property type="entry name" value="TAT_signal"/>
</dbReference>
<evidence type="ECO:0000256" key="2">
    <source>
        <dbReference type="ARBA" id="ARBA00022448"/>
    </source>
</evidence>
<dbReference type="RefSeq" id="WP_231819295.1">
    <property type="nucleotide sequence ID" value="NZ_CP082781.1"/>
</dbReference>
<evidence type="ECO:0000256" key="3">
    <source>
        <dbReference type="ARBA" id="ARBA00022729"/>
    </source>
</evidence>
<gene>
    <name evidence="4" type="ORF">K8F61_12160</name>
</gene>
<dbReference type="CDD" id="cd14748">
    <property type="entry name" value="PBP2_UgpB"/>
    <property type="match status" value="1"/>
</dbReference>
<keyword evidence="3" id="KW-0732">Signal</keyword>
<keyword evidence="2" id="KW-0813">Transport</keyword>
<dbReference type="InterPro" id="IPR006059">
    <property type="entry name" value="SBP"/>
</dbReference>
<dbReference type="PANTHER" id="PTHR30061">
    <property type="entry name" value="MALTOSE-BINDING PERIPLASMIC PROTEIN"/>
    <property type="match status" value="1"/>
</dbReference>